<gene>
    <name evidence="1" type="ORF">LLW09_16640</name>
</gene>
<proteinExistence type="predicted"/>
<comment type="caution">
    <text evidence="1">The sequence shown here is derived from an EMBL/GenBank/DDBJ whole genome shotgun (WGS) entry which is preliminary data.</text>
</comment>
<dbReference type="EMBL" id="JAJGWQ010000010">
    <property type="protein sequence ID" value="MEB3784170.1"/>
    <property type="molecule type" value="Genomic_DNA"/>
</dbReference>
<sequence>MSLVTTDMMQNLERMRAAVTEWLIKEEMLGDAFFIGIDEWRSRGECYGTDSLLVLAFDGSSLHTLLSFGGDTQEFDDLVESFGFWYELGHSWNMGFYPVEGYDYSRLTGTYASKLKDPRWTEKAALVKKRAGEICQDCGANQRLDAHHCYYTTIRQAYEPWEYPLSALRALCRPCHLRREQTEIRLRAFAASLTSDELDALRPAFDHATYWYKTEAVLSFLSQLGPEERHRQAAMQILREGKNEND</sequence>
<protein>
    <submittedName>
        <fullName evidence="1">Uncharacterized protein</fullName>
    </submittedName>
</protein>
<reference evidence="1 2" key="1">
    <citation type="journal article" date="2023" name="Int J Dairy Technol">
        <title>Genome based analysis of Pseudomonas paracarnis RQ057, a strain responsible for blue discoloration spoilage in processed cheese.</title>
        <authorList>
            <person name="Rodrigues Rd.S."/>
            <person name="Machado S.G."/>
            <person name="de Carvalho A.F."/>
            <person name="Nero L.A."/>
        </authorList>
    </citation>
    <scope>NUCLEOTIDE SEQUENCE [LARGE SCALE GENOMIC DNA]</scope>
    <source>
        <strain evidence="1 2">RQ057</strain>
    </source>
</reference>
<accession>A0ABU6BXN6</accession>
<name>A0ABU6BXN6_9PSED</name>
<evidence type="ECO:0000313" key="2">
    <source>
        <dbReference type="Proteomes" id="UP001336015"/>
    </source>
</evidence>
<dbReference type="Proteomes" id="UP001336015">
    <property type="component" value="Unassembled WGS sequence"/>
</dbReference>
<dbReference type="RefSeq" id="WP_060766702.1">
    <property type="nucleotide sequence ID" value="NZ_CAJFCM010000001.1"/>
</dbReference>
<keyword evidence="2" id="KW-1185">Reference proteome</keyword>
<evidence type="ECO:0000313" key="1">
    <source>
        <dbReference type="EMBL" id="MEB3784170.1"/>
    </source>
</evidence>
<organism evidence="1 2">
    <name type="scientific">Pseudomonas paracarnis</name>
    <dbReference type="NCBI Taxonomy" id="2750625"/>
    <lineage>
        <taxon>Bacteria</taxon>
        <taxon>Pseudomonadati</taxon>
        <taxon>Pseudomonadota</taxon>
        <taxon>Gammaproteobacteria</taxon>
        <taxon>Pseudomonadales</taxon>
        <taxon>Pseudomonadaceae</taxon>
        <taxon>Pseudomonas</taxon>
    </lineage>
</organism>